<dbReference type="InterPro" id="IPR022764">
    <property type="entry name" value="Peptidase_S54_rhomboid_dom"/>
</dbReference>
<dbReference type="Pfam" id="PF01694">
    <property type="entry name" value="Rhomboid"/>
    <property type="match status" value="1"/>
</dbReference>
<reference evidence="11 12" key="1">
    <citation type="submission" date="2013-08" db="EMBL/GenBank/DDBJ databases">
        <authorList>
            <person name="Weinstock G."/>
            <person name="Sodergren E."/>
            <person name="Wylie T."/>
            <person name="Fulton L."/>
            <person name="Fulton R."/>
            <person name="Fronick C."/>
            <person name="O'Laughlin M."/>
            <person name="Godfrey J."/>
            <person name="Miner T."/>
            <person name="Herter B."/>
            <person name="Appelbaum E."/>
            <person name="Cordes M."/>
            <person name="Lek S."/>
            <person name="Wollam A."/>
            <person name="Pepin K.H."/>
            <person name="Palsikar V.B."/>
            <person name="Mitreva M."/>
            <person name="Wilson R.K."/>
        </authorList>
    </citation>
    <scope>NUCLEOTIDE SEQUENCE [LARGE SCALE GENOMIC DNA]</scope>
    <source>
        <strain evidence="11 12">ATCC 15930</strain>
    </source>
</reference>
<dbReference type="SUPFAM" id="SSF144091">
    <property type="entry name" value="Rhomboid-like"/>
    <property type="match status" value="1"/>
</dbReference>
<dbReference type="eggNOG" id="COG0705">
    <property type="taxonomic scope" value="Bacteria"/>
</dbReference>
<feature type="domain" description="Peptidase S54 rhomboid" evidence="10">
    <location>
        <begin position="101"/>
        <end position="233"/>
    </location>
</feature>
<evidence type="ECO:0000256" key="2">
    <source>
        <dbReference type="ARBA" id="ARBA00022670"/>
    </source>
</evidence>
<evidence type="ECO:0000256" key="3">
    <source>
        <dbReference type="ARBA" id="ARBA00022692"/>
    </source>
</evidence>
<gene>
    <name evidence="11" type="ORF">HMPREF1991_00742</name>
</gene>
<dbReference type="PATRIC" id="fig|1122985.7.peg.770"/>
<evidence type="ECO:0000256" key="5">
    <source>
        <dbReference type="ARBA" id="ARBA00022825"/>
    </source>
</evidence>
<evidence type="ECO:0000256" key="1">
    <source>
        <dbReference type="ARBA" id="ARBA00004141"/>
    </source>
</evidence>
<feature type="transmembrane region" description="Helical" evidence="9">
    <location>
        <begin position="163"/>
        <end position="185"/>
    </location>
</feature>
<feature type="transmembrane region" description="Helical" evidence="9">
    <location>
        <begin position="220"/>
        <end position="238"/>
    </location>
</feature>
<keyword evidence="4" id="KW-0378">Hydrolase</keyword>
<feature type="transmembrane region" description="Helical" evidence="9">
    <location>
        <begin position="140"/>
        <end position="157"/>
    </location>
</feature>
<feature type="transmembrane region" description="Helical" evidence="9">
    <location>
        <begin position="197"/>
        <end position="214"/>
    </location>
</feature>
<name>A0A069QTM4_HOYLO</name>
<dbReference type="GO" id="GO:0016020">
    <property type="term" value="C:membrane"/>
    <property type="evidence" value="ECO:0007669"/>
    <property type="project" value="UniProtKB-SubCell"/>
</dbReference>
<dbReference type="InterPro" id="IPR002610">
    <property type="entry name" value="Peptidase_S54_rhomboid-like"/>
</dbReference>
<dbReference type="AlphaFoldDB" id="A0A069QTM4"/>
<dbReference type="HOGENOM" id="CLU_055068_3_1_10"/>
<accession>A0A069QTM4</accession>
<keyword evidence="7 9" id="KW-0472">Membrane</keyword>
<evidence type="ECO:0000256" key="4">
    <source>
        <dbReference type="ARBA" id="ARBA00022801"/>
    </source>
</evidence>
<organism evidence="11 12">
    <name type="scientific">Hoylesella loescheii DSM 19665 = JCM 12249 = ATCC 15930</name>
    <dbReference type="NCBI Taxonomy" id="1122985"/>
    <lineage>
        <taxon>Bacteria</taxon>
        <taxon>Pseudomonadati</taxon>
        <taxon>Bacteroidota</taxon>
        <taxon>Bacteroidia</taxon>
        <taxon>Bacteroidales</taxon>
        <taxon>Prevotellaceae</taxon>
        <taxon>Hoylesella</taxon>
    </lineage>
</organism>
<keyword evidence="2" id="KW-0645">Protease</keyword>
<comment type="caution">
    <text evidence="11">The sequence shown here is derived from an EMBL/GenBank/DDBJ whole genome shotgun (WGS) entry which is preliminary data.</text>
</comment>
<dbReference type="PANTHER" id="PTHR22936:SF69">
    <property type="entry name" value="RHOMBOID-LIKE PROTEIN"/>
    <property type="match status" value="1"/>
</dbReference>
<keyword evidence="3 9" id="KW-0812">Transmembrane</keyword>
<dbReference type="Gene3D" id="1.20.1540.10">
    <property type="entry name" value="Rhomboid-like"/>
    <property type="match status" value="1"/>
</dbReference>
<evidence type="ECO:0000313" key="12">
    <source>
        <dbReference type="Proteomes" id="UP000027442"/>
    </source>
</evidence>
<keyword evidence="5" id="KW-0720">Serine protease</keyword>
<dbReference type="RefSeq" id="WP_018968278.1">
    <property type="nucleotide sequence ID" value="NZ_KB899224.1"/>
</dbReference>
<feature type="region of interest" description="Disordered" evidence="8">
    <location>
        <begin position="1"/>
        <end position="25"/>
    </location>
</feature>
<feature type="compositionally biased region" description="Basic and acidic residues" evidence="8">
    <location>
        <begin position="1"/>
        <end position="16"/>
    </location>
</feature>
<dbReference type="Proteomes" id="UP000027442">
    <property type="component" value="Unassembled WGS sequence"/>
</dbReference>
<dbReference type="GO" id="GO:0006508">
    <property type="term" value="P:proteolysis"/>
    <property type="evidence" value="ECO:0007669"/>
    <property type="project" value="UniProtKB-KW"/>
</dbReference>
<dbReference type="GO" id="GO:0004252">
    <property type="term" value="F:serine-type endopeptidase activity"/>
    <property type="evidence" value="ECO:0007669"/>
    <property type="project" value="InterPro"/>
</dbReference>
<dbReference type="EMBL" id="JNGW01000024">
    <property type="protein sequence ID" value="KDR53186.1"/>
    <property type="molecule type" value="Genomic_DNA"/>
</dbReference>
<keyword evidence="12" id="KW-1185">Reference proteome</keyword>
<evidence type="ECO:0000256" key="9">
    <source>
        <dbReference type="SAM" id="Phobius"/>
    </source>
</evidence>
<evidence type="ECO:0000256" key="7">
    <source>
        <dbReference type="ARBA" id="ARBA00023136"/>
    </source>
</evidence>
<feature type="transmembrane region" description="Helical" evidence="9">
    <location>
        <begin position="110"/>
        <end position="133"/>
    </location>
</feature>
<protein>
    <submittedName>
        <fullName evidence="11">Peptidase, S54 family</fullName>
    </submittedName>
</protein>
<sequence length="244" mass="26515">MTDEEHLATSELEGRQPLDVPGQVSKRTPYVKPMLYIKRSGGSVGAWFKENKDSYPMALPMVVCFVYYVVMTFGGVNPFSDTAEAYLEWGGGERESIYADGEWWRLFTNIFAHAGIEHIMGNLAAYAFGAVFLKEILSPWKVVAVFLACGLAGALVCSVTTDYVFLGASGGVLGLFGAFIGYTLLEASLFTRYKNTLNVSLVVIGISILGSFQAGVSLTAHLVGILSGFLIGCAIPLWKQRHDD</sequence>
<evidence type="ECO:0000259" key="10">
    <source>
        <dbReference type="Pfam" id="PF01694"/>
    </source>
</evidence>
<keyword evidence="6 9" id="KW-1133">Transmembrane helix</keyword>
<evidence type="ECO:0000256" key="6">
    <source>
        <dbReference type="ARBA" id="ARBA00022989"/>
    </source>
</evidence>
<feature type="transmembrane region" description="Helical" evidence="9">
    <location>
        <begin position="57"/>
        <end position="76"/>
    </location>
</feature>
<proteinExistence type="predicted"/>
<comment type="subcellular location">
    <subcellularLocation>
        <location evidence="1">Membrane</location>
        <topology evidence="1">Multi-pass membrane protein</topology>
    </subcellularLocation>
</comment>
<dbReference type="PANTHER" id="PTHR22936">
    <property type="entry name" value="RHOMBOID-RELATED"/>
    <property type="match status" value="1"/>
</dbReference>
<evidence type="ECO:0000256" key="8">
    <source>
        <dbReference type="SAM" id="MobiDB-lite"/>
    </source>
</evidence>
<evidence type="ECO:0000313" key="11">
    <source>
        <dbReference type="EMBL" id="KDR53186.1"/>
    </source>
</evidence>
<dbReference type="InterPro" id="IPR035952">
    <property type="entry name" value="Rhomboid-like_sf"/>
</dbReference>